<dbReference type="PROSITE" id="PS50928">
    <property type="entry name" value="ABC_TM1"/>
    <property type="match status" value="1"/>
</dbReference>
<feature type="transmembrane region" description="Helical" evidence="7">
    <location>
        <begin position="264"/>
        <end position="285"/>
    </location>
</feature>
<organism evidence="9 10">
    <name type="scientific">Vallitalea pronyensis</name>
    <dbReference type="NCBI Taxonomy" id="1348613"/>
    <lineage>
        <taxon>Bacteria</taxon>
        <taxon>Bacillati</taxon>
        <taxon>Bacillota</taxon>
        <taxon>Clostridia</taxon>
        <taxon>Lachnospirales</taxon>
        <taxon>Vallitaleaceae</taxon>
        <taxon>Vallitalea</taxon>
    </lineage>
</organism>
<keyword evidence="6 7" id="KW-0472">Membrane</keyword>
<evidence type="ECO:0000313" key="9">
    <source>
        <dbReference type="EMBL" id="QUI22757.1"/>
    </source>
</evidence>
<dbReference type="PANTHER" id="PTHR43744:SF9">
    <property type="entry name" value="POLYGALACTURONAN_RHAMNOGALACTURONAN TRANSPORT SYSTEM PERMEASE PROTEIN YTCP"/>
    <property type="match status" value="1"/>
</dbReference>
<dbReference type="EMBL" id="CP058649">
    <property type="protein sequence ID" value="QUI22757.1"/>
    <property type="molecule type" value="Genomic_DNA"/>
</dbReference>
<feature type="transmembrane region" description="Helical" evidence="7">
    <location>
        <begin position="146"/>
        <end position="167"/>
    </location>
</feature>
<dbReference type="GO" id="GO:0005886">
    <property type="term" value="C:plasma membrane"/>
    <property type="evidence" value="ECO:0007669"/>
    <property type="project" value="UniProtKB-SubCell"/>
</dbReference>
<dbReference type="PANTHER" id="PTHR43744">
    <property type="entry name" value="ABC TRANSPORTER PERMEASE PROTEIN MG189-RELATED-RELATED"/>
    <property type="match status" value="1"/>
</dbReference>
<name>A0A8J8MJ34_9FIRM</name>
<feature type="transmembrane region" description="Helical" evidence="7">
    <location>
        <begin position="20"/>
        <end position="44"/>
    </location>
</feature>
<dbReference type="InterPro" id="IPR000515">
    <property type="entry name" value="MetI-like"/>
</dbReference>
<feature type="transmembrane region" description="Helical" evidence="7">
    <location>
        <begin position="188"/>
        <end position="210"/>
    </location>
</feature>
<dbReference type="InterPro" id="IPR035906">
    <property type="entry name" value="MetI-like_sf"/>
</dbReference>
<dbReference type="Pfam" id="PF00528">
    <property type="entry name" value="BPD_transp_1"/>
    <property type="match status" value="1"/>
</dbReference>
<dbReference type="KEGG" id="vpy:HZI73_10855"/>
<evidence type="ECO:0000256" key="7">
    <source>
        <dbReference type="RuleBase" id="RU363032"/>
    </source>
</evidence>
<keyword evidence="5 7" id="KW-1133">Transmembrane helix</keyword>
<feature type="transmembrane region" description="Helical" evidence="7">
    <location>
        <begin position="84"/>
        <end position="105"/>
    </location>
</feature>
<keyword evidence="2 7" id="KW-0813">Transport</keyword>
<keyword evidence="10" id="KW-1185">Reference proteome</keyword>
<sequence>MKMLQEWHNKSLQDKIFSMILLVLCIFVIMITLYPMLNVVAISFNDSMDTMRGGINMLPRKFSTYAYASIFDKNYFLSAVTMSVLRTLVGVGTSVPVMVMVAYVISRKEYVLRGITTRLMVYTMYVSAGIIPIFFLMRTLHLTNSFWVYIIPPLAQAYFIIITRTYILSLPDSIMESAKLDGANHFTIIFKIIFPLVKPVIATLVLFVAVQQWNNWYDTFLYNSSNQELSTLQYELKKMLAAATIKGDANSMGNSESGNFLTPVSIRAAMTVVVSVPIMAIYPFLQKYFVGGLVVGGVKE</sequence>
<dbReference type="Proteomes" id="UP000683246">
    <property type="component" value="Chromosome"/>
</dbReference>
<gene>
    <name evidence="9" type="ORF">HZI73_10855</name>
</gene>
<keyword evidence="3" id="KW-1003">Cell membrane</keyword>
<accession>A0A8J8MJ34</accession>
<dbReference type="AlphaFoldDB" id="A0A8J8MJ34"/>
<evidence type="ECO:0000256" key="4">
    <source>
        <dbReference type="ARBA" id="ARBA00022692"/>
    </source>
</evidence>
<feature type="domain" description="ABC transmembrane type-1" evidence="8">
    <location>
        <begin position="80"/>
        <end position="285"/>
    </location>
</feature>
<feature type="transmembrane region" description="Helical" evidence="7">
    <location>
        <begin position="117"/>
        <end position="140"/>
    </location>
</feature>
<dbReference type="SUPFAM" id="SSF161098">
    <property type="entry name" value="MetI-like"/>
    <property type="match status" value="1"/>
</dbReference>
<dbReference type="GO" id="GO:0055085">
    <property type="term" value="P:transmembrane transport"/>
    <property type="evidence" value="ECO:0007669"/>
    <property type="project" value="InterPro"/>
</dbReference>
<evidence type="ECO:0000256" key="2">
    <source>
        <dbReference type="ARBA" id="ARBA00022448"/>
    </source>
</evidence>
<keyword evidence="4 7" id="KW-0812">Transmembrane</keyword>
<evidence type="ECO:0000256" key="1">
    <source>
        <dbReference type="ARBA" id="ARBA00004651"/>
    </source>
</evidence>
<reference evidence="9" key="1">
    <citation type="submission" date="2020-07" db="EMBL/GenBank/DDBJ databases">
        <title>Vallitalea pronyensis genome.</title>
        <authorList>
            <person name="Postec A."/>
        </authorList>
    </citation>
    <scope>NUCLEOTIDE SEQUENCE</scope>
    <source>
        <strain evidence="9">FatNI3</strain>
    </source>
</reference>
<comment type="similarity">
    <text evidence="7">Belongs to the binding-protein-dependent transport system permease family.</text>
</comment>
<comment type="subcellular location">
    <subcellularLocation>
        <location evidence="1 7">Cell membrane</location>
        <topology evidence="1 7">Multi-pass membrane protein</topology>
    </subcellularLocation>
</comment>
<evidence type="ECO:0000313" key="10">
    <source>
        <dbReference type="Proteomes" id="UP000683246"/>
    </source>
</evidence>
<dbReference type="CDD" id="cd06261">
    <property type="entry name" value="TM_PBP2"/>
    <property type="match status" value="1"/>
</dbReference>
<dbReference type="Gene3D" id="1.10.3720.10">
    <property type="entry name" value="MetI-like"/>
    <property type="match status" value="1"/>
</dbReference>
<evidence type="ECO:0000256" key="3">
    <source>
        <dbReference type="ARBA" id="ARBA00022475"/>
    </source>
</evidence>
<protein>
    <submittedName>
        <fullName evidence="9">Carbohydrate ABC transporter permease</fullName>
    </submittedName>
</protein>
<proteinExistence type="inferred from homology"/>
<evidence type="ECO:0000256" key="5">
    <source>
        <dbReference type="ARBA" id="ARBA00022989"/>
    </source>
</evidence>
<evidence type="ECO:0000256" key="6">
    <source>
        <dbReference type="ARBA" id="ARBA00023136"/>
    </source>
</evidence>
<dbReference type="RefSeq" id="WP_212698252.1">
    <property type="nucleotide sequence ID" value="NZ_CP058649.1"/>
</dbReference>
<evidence type="ECO:0000259" key="8">
    <source>
        <dbReference type="PROSITE" id="PS50928"/>
    </source>
</evidence>